<evidence type="ECO:0000256" key="1">
    <source>
        <dbReference type="ARBA" id="ARBA00023015"/>
    </source>
</evidence>
<dbReference type="GO" id="GO:0006950">
    <property type="term" value="P:response to stress"/>
    <property type="evidence" value="ECO:0007669"/>
    <property type="project" value="TreeGrafter"/>
</dbReference>
<comment type="caution">
    <text evidence="5">The sequence shown here is derived from an EMBL/GenBank/DDBJ whole genome shotgun (WGS) entry which is preliminary data.</text>
</comment>
<name>A0A839Q7C7_MYCIR</name>
<evidence type="ECO:0000256" key="3">
    <source>
        <dbReference type="ARBA" id="ARBA00023163"/>
    </source>
</evidence>
<reference evidence="5 6" key="1">
    <citation type="submission" date="2020-08" db="EMBL/GenBank/DDBJ databases">
        <title>The Agave Microbiome: Exploring the role of microbial communities in plant adaptations to desert environments.</title>
        <authorList>
            <person name="Partida-Martinez L.P."/>
        </authorList>
    </citation>
    <scope>NUCLEOTIDE SEQUENCE [LARGE SCALE GENOMIC DNA]</scope>
    <source>
        <strain evidence="5 6">AT2.18</strain>
    </source>
</reference>
<dbReference type="Pfam" id="PF01047">
    <property type="entry name" value="MarR"/>
    <property type="match status" value="1"/>
</dbReference>
<keyword evidence="1" id="KW-0805">Transcription regulation</keyword>
<dbReference type="GO" id="GO:0003700">
    <property type="term" value="F:DNA-binding transcription factor activity"/>
    <property type="evidence" value="ECO:0007669"/>
    <property type="project" value="InterPro"/>
</dbReference>
<dbReference type="Proteomes" id="UP000550501">
    <property type="component" value="Unassembled WGS sequence"/>
</dbReference>
<dbReference type="InterPro" id="IPR023187">
    <property type="entry name" value="Tscrpt_reg_MarR-type_CS"/>
</dbReference>
<protein>
    <submittedName>
        <fullName evidence="5">DNA-binding MarR family transcriptional regulator</fullName>
    </submittedName>
</protein>
<keyword evidence="3" id="KW-0804">Transcription</keyword>
<gene>
    <name evidence="5" type="ORF">FHR72_000569</name>
</gene>
<dbReference type="PROSITE" id="PS50995">
    <property type="entry name" value="HTH_MARR_2"/>
    <property type="match status" value="1"/>
</dbReference>
<keyword evidence="2 5" id="KW-0238">DNA-binding</keyword>
<dbReference type="SUPFAM" id="SSF46785">
    <property type="entry name" value="Winged helix' DNA-binding domain"/>
    <property type="match status" value="1"/>
</dbReference>
<sequence length="169" mass="17956">MAAPNKAHGADEGPRADQVDAVLRASRALVGIAATSLATVEDVVTVPQWRVLVLIYTRGPMNLASLAAELGVNPSNASRTCDRLARGGLLDRREAETDRRNITLTMTAAGRRLVQKVTRQRRTAIEKVLRAMPRDAVDDLADTLATFAAAAGEPGGDGPVVAALWPPLR</sequence>
<evidence type="ECO:0000259" key="4">
    <source>
        <dbReference type="PROSITE" id="PS50995"/>
    </source>
</evidence>
<dbReference type="PROSITE" id="PS01117">
    <property type="entry name" value="HTH_MARR_1"/>
    <property type="match status" value="1"/>
</dbReference>
<dbReference type="PANTHER" id="PTHR33164">
    <property type="entry name" value="TRANSCRIPTIONAL REGULATOR, MARR FAMILY"/>
    <property type="match status" value="1"/>
</dbReference>
<dbReference type="GO" id="GO:0003677">
    <property type="term" value="F:DNA binding"/>
    <property type="evidence" value="ECO:0007669"/>
    <property type="project" value="UniProtKB-KW"/>
</dbReference>
<evidence type="ECO:0000313" key="6">
    <source>
        <dbReference type="Proteomes" id="UP000550501"/>
    </source>
</evidence>
<dbReference type="PANTHER" id="PTHR33164:SF94">
    <property type="entry name" value="TRANSCRIPTIONAL REGULATORY PROTEIN-RELATED"/>
    <property type="match status" value="1"/>
</dbReference>
<dbReference type="InterPro" id="IPR039422">
    <property type="entry name" value="MarR/SlyA-like"/>
</dbReference>
<dbReference type="InterPro" id="IPR036388">
    <property type="entry name" value="WH-like_DNA-bd_sf"/>
</dbReference>
<dbReference type="InterPro" id="IPR036390">
    <property type="entry name" value="WH_DNA-bd_sf"/>
</dbReference>
<dbReference type="SMART" id="SM00347">
    <property type="entry name" value="HTH_MARR"/>
    <property type="match status" value="1"/>
</dbReference>
<evidence type="ECO:0000256" key="2">
    <source>
        <dbReference type="ARBA" id="ARBA00023125"/>
    </source>
</evidence>
<dbReference type="Gene3D" id="1.10.10.10">
    <property type="entry name" value="Winged helix-like DNA-binding domain superfamily/Winged helix DNA-binding domain"/>
    <property type="match status" value="1"/>
</dbReference>
<dbReference type="AlphaFoldDB" id="A0A839Q7C7"/>
<dbReference type="RefSeq" id="WP_183466372.1">
    <property type="nucleotide sequence ID" value="NZ_JACHVU010000001.1"/>
</dbReference>
<dbReference type="InterPro" id="IPR000835">
    <property type="entry name" value="HTH_MarR-typ"/>
</dbReference>
<dbReference type="EMBL" id="JACHVU010000001">
    <property type="protein sequence ID" value="MBB2989112.1"/>
    <property type="molecule type" value="Genomic_DNA"/>
</dbReference>
<keyword evidence="6" id="KW-1185">Reference proteome</keyword>
<proteinExistence type="predicted"/>
<organism evidence="5 6">
    <name type="scientific">Mycolicibacterium iranicum</name>
    <name type="common">Mycobacterium iranicum</name>
    <dbReference type="NCBI Taxonomy" id="912594"/>
    <lineage>
        <taxon>Bacteria</taxon>
        <taxon>Bacillati</taxon>
        <taxon>Actinomycetota</taxon>
        <taxon>Actinomycetes</taxon>
        <taxon>Mycobacteriales</taxon>
        <taxon>Mycobacteriaceae</taxon>
        <taxon>Mycolicibacterium</taxon>
    </lineage>
</organism>
<feature type="domain" description="HTH marR-type" evidence="4">
    <location>
        <begin position="15"/>
        <end position="149"/>
    </location>
</feature>
<evidence type="ECO:0000313" key="5">
    <source>
        <dbReference type="EMBL" id="MBB2989112.1"/>
    </source>
</evidence>
<accession>A0A839Q7C7</accession>